<dbReference type="EMBL" id="LQWY01000056">
    <property type="protein sequence ID" value="OAH59759.1"/>
    <property type="molecule type" value="Genomic_DNA"/>
</dbReference>
<keyword evidence="2" id="KW-0175">Coiled coil</keyword>
<feature type="coiled-coil region" evidence="2">
    <location>
        <begin position="214"/>
        <end position="280"/>
    </location>
</feature>
<comment type="caution">
    <text evidence="3">The sequence shown here is derived from an EMBL/GenBank/DDBJ whole genome shotgun (WGS) entry which is preliminary data.</text>
</comment>
<comment type="similarity">
    <text evidence="1">Belongs to the UPF0751 family.</text>
</comment>
<dbReference type="Pfam" id="PF10087">
    <property type="entry name" value="DUF2325"/>
    <property type="match status" value="1"/>
</dbReference>
<accession>A0A177L279</accession>
<reference evidence="3 4" key="1">
    <citation type="submission" date="2016-01" db="EMBL/GenBank/DDBJ databases">
        <title>Investigation of taxonomic status of Bacillus aminovorans.</title>
        <authorList>
            <person name="Verma A."/>
            <person name="Pal Y."/>
            <person name="Krishnamurthi S."/>
        </authorList>
    </citation>
    <scope>NUCLEOTIDE SEQUENCE [LARGE SCALE GENOMIC DNA]</scope>
    <source>
        <strain evidence="3 4">DSM 1314</strain>
    </source>
</reference>
<sequence>MVNDENFLKLKQTVDTLITYKEQGVDVSGADYPVYIKEIKRYWQLLRVEELDAVKLFIFKQSMFEMTPSERSGVLGSFGIQLTDKDKKKGTTGAMERLYRHYHKSTVRARVEQIVASSVREAAVALRKEETMADELAEPSPVSILFTALNDQRPDWMGDLIKHAPLEYVKLQTDLLTFAGDIPSDVFSFKKTQDTAPSNLLDDERNDGEKDREIAKLTEQVRLLQKEKEDIQCELDSFLEEATKEVTTLQEECNICHDVVMQLNDKVEQQALVIRTLKRETDGQKEEPVLDLRGAVVAFIGGEKVRHFQKVVHKYNGKMNFVSETDLTLVDGAVSRADVVFFMHGFAGHSLYYKTKEAAAKYDVPFEYVNTTGVSGFERQLKNFIVQTI</sequence>
<proteinExistence type="inferred from homology"/>
<evidence type="ECO:0000256" key="2">
    <source>
        <dbReference type="SAM" id="Coils"/>
    </source>
</evidence>
<evidence type="ECO:0000313" key="4">
    <source>
        <dbReference type="Proteomes" id="UP000076935"/>
    </source>
</evidence>
<evidence type="ECO:0000256" key="1">
    <source>
        <dbReference type="ARBA" id="ARBA00007189"/>
    </source>
</evidence>
<keyword evidence="4" id="KW-1185">Reference proteome</keyword>
<dbReference type="InterPro" id="IPR016772">
    <property type="entry name" value="UCP020408"/>
</dbReference>
<name>A0A177L279_9BACI</name>
<evidence type="ECO:0000313" key="3">
    <source>
        <dbReference type="EMBL" id="OAH59759.1"/>
    </source>
</evidence>
<protein>
    <recommendedName>
        <fullName evidence="5">DUF2325 domain-containing protein</fullName>
    </recommendedName>
</protein>
<dbReference type="STRING" id="29332.AWH48_03580"/>
<dbReference type="RefSeq" id="WP_063966449.1">
    <property type="nucleotide sequence ID" value="NZ_JBCNAN010000013.1"/>
</dbReference>
<organism evidence="3 4">
    <name type="scientific">Domibacillus aminovorans</name>
    <dbReference type="NCBI Taxonomy" id="29332"/>
    <lineage>
        <taxon>Bacteria</taxon>
        <taxon>Bacillati</taxon>
        <taxon>Bacillota</taxon>
        <taxon>Bacilli</taxon>
        <taxon>Bacillales</taxon>
        <taxon>Bacillaceae</taxon>
        <taxon>Domibacillus</taxon>
    </lineage>
</organism>
<dbReference type="AlphaFoldDB" id="A0A177L279"/>
<gene>
    <name evidence="3" type="ORF">AWH49_03335</name>
</gene>
<evidence type="ECO:0008006" key="5">
    <source>
        <dbReference type="Google" id="ProtNLM"/>
    </source>
</evidence>
<dbReference type="Proteomes" id="UP000076935">
    <property type="component" value="Unassembled WGS sequence"/>
</dbReference>